<keyword evidence="3" id="KW-1133">Transmembrane helix</keyword>
<dbReference type="InterPro" id="IPR029787">
    <property type="entry name" value="Nucleotide_cyclase"/>
</dbReference>
<evidence type="ECO:0000259" key="4">
    <source>
        <dbReference type="PROSITE" id="PS50887"/>
    </source>
</evidence>
<dbReference type="PANTHER" id="PTHR45138">
    <property type="entry name" value="REGULATORY COMPONENTS OF SENSORY TRANSDUCTION SYSTEM"/>
    <property type="match status" value="1"/>
</dbReference>
<comment type="catalytic activity">
    <reaction evidence="2">
        <text>2 GTP = 3',3'-c-di-GMP + 2 diphosphate</text>
        <dbReference type="Rhea" id="RHEA:24898"/>
        <dbReference type="ChEBI" id="CHEBI:33019"/>
        <dbReference type="ChEBI" id="CHEBI:37565"/>
        <dbReference type="ChEBI" id="CHEBI:58805"/>
        <dbReference type="EC" id="2.7.7.65"/>
    </reaction>
</comment>
<evidence type="ECO:0000313" key="6">
    <source>
        <dbReference type="Proteomes" id="UP001596086"/>
    </source>
</evidence>
<keyword evidence="5" id="KW-0808">Transferase</keyword>
<name>A0ABW0S4P6_9BURK</name>
<dbReference type="GO" id="GO:0052621">
    <property type="term" value="F:diguanylate cyclase activity"/>
    <property type="evidence" value="ECO:0007669"/>
    <property type="project" value="UniProtKB-EC"/>
</dbReference>
<dbReference type="SUPFAM" id="SSF55073">
    <property type="entry name" value="Nucleotide cyclase"/>
    <property type="match status" value="1"/>
</dbReference>
<evidence type="ECO:0000313" key="5">
    <source>
        <dbReference type="EMBL" id="MFC5551462.1"/>
    </source>
</evidence>
<accession>A0ABW0S4P6</accession>
<feature type="transmembrane region" description="Helical" evidence="3">
    <location>
        <begin position="158"/>
        <end position="176"/>
    </location>
</feature>
<comment type="caution">
    <text evidence="5">The sequence shown here is derived from an EMBL/GenBank/DDBJ whole genome shotgun (WGS) entry which is preliminary data.</text>
</comment>
<evidence type="ECO:0000256" key="1">
    <source>
        <dbReference type="ARBA" id="ARBA00012528"/>
    </source>
</evidence>
<organism evidence="5 6">
    <name type="scientific">Massilia aerilata</name>
    <dbReference type="NCBI Taxonomy" id="453817"/>
    <lineage>
        <taxon>Bacteria</taxon>
        <taxon>Pseudomonadati</taxon>
        <taxon>Pseudomonadota</taxon>
        <taxon>Betaproteobacteria</taxon>
        <taxon>Burkholderiales</taxon>
        <taxon>Oxalobacteraceae</taxon>
        <taxon>Telluria group</taxon>
        <taxon>Massilia</taxon>
    </lineage>
</organism>
<dbReference type="InterPro" id="IPR050469">
    <property type="entry name" value="Diguanylate_Cyclase"/>
</dbReference>
<feature type="transmembrane region" description="Helical" evidence="3">
    <location>
        <begin position="134"/>
        <end position="152"/>
    </location>
</feature>
<dbReference type="NCBIfam" id="TIGR00254">
    <property type="entry name" value="GGDEF"/>
    <property type="match status" value="1"/>
</dbReference>
<evidence type="ECO:0000256" key="3">
    <source>
        <dbReference type="SAM" id="Phobius"/>
    </source>
</evidence>
<dbReference type="EC" id="2.7.7.65" evidence="1"/>
<dbReference type="Proteomes" id="UP001596086">
    <property type="component" value="Unassembled WGS sequence"/>
</dbReference>
<reference evidence="6" key="1">
    <citation type="journal article" date="2019" name="Int. J. Syst. Evol. Microbiol.">
        <title>The Global Catalogue of Microorganisms (GCM) 10K type strain sequencing project: providing services to taxonomists for standard genome sequencing and annotation.</title>
        <authorList>
            <consortium name="The Broad Institute Genomics Platform"/>
            <consortium name="The Broad Institute Genome Sequencing Center for Infectious Disease"/>
            <person name="Wu L."/>
            <person name="Ma J."/>
        </authorList>
    </citation>
    <scope>NUCLEOTIDE SEQUENCE [LARGE SCALE GENOMIC DNA]</scope>
    <source>
        <strain evidence="6">CGMCC 4.5798</strain>
    </source>
</reference>
<feature type="transmembrane region" description="Helical" evidence="3">
    <location>
        <begin position="48"/>
        <end position="71"/>
    </location>
</feature>
<feature type="transmembrane region" description="Helical" evidence="3">
    <location>
        <begin position="83"/>
        <end position="102"/>
    </location>
</feature>
<keyword evidence="6" id="KW-1185">Reference proteome</keyword>
<gene>
    <name evidence="5" type="ORF">ACFPO9_23335</name>
</gene>
<evidence type="ECO:0000256" key="2">
    <source>
        <dbReference type="ARBA" id="ARBA00034247"/>
    </source>
</evidence>
<dbReference type="CDD" id="cd01949">
    <property type="entry name" value="GGDEF"/>
    <property type="match status" value="1"/>
</dbReference>
<proteinExistence type="predicted"/>
<dbReference type="Pfam" id="PF00990">
    <property type="entry name" value="GGDEF"/>
    <property type="match status" value="1"/>
</dbReference>
<dbReference type="InterPro" id="IPR043128">
    <property type="entry name" value="Rev_trsase/Diguanyl_cyclase"/>
</dbReference>
<keyword evidence="5" id="KW-0548">Nucleotidyltransferase</keyword>
<keyword evidence="3" id="KW-0472">Membrane</keyword>
<keyword evidence="3" id="KW-0812">Transmembrane</keyword>
<dbReference type="PANTHER" id="PTHR45138:SF9">
    <property type="entry name" value="DIGUANYLATE CYCLASE DGCM-RELATED"/>
    <property type="match status" value="1"/>
</dbReference>
<dbReference type="Gene3D" id="3.30.70.270">
    <property type="match status" value="1"/>
</dbReference>
<dbReference type="EMBL" id="JBHSMZ010000022">
    <property type="protein sequence ID" value="MFC5551462.1"/>
    <property type="molecule type" value="Genomic_DNA"/>
</dbReference>
<dbReference type="InterPro" id="IPR000160">
    <property type="entry name" value="GGDEF_dom"/>
</dbReference>
<feature type="domain" description="GGDEF" evidence="4">
    <location>
        <begin position="233"/>
        <end position="364"/>
    </location>
</feature>
<dbReference type="RefSeq" id="WP_379775585.1">
    <property type="nucleotide sequence ID" value="NZ_JBHSMZ010000022.1"/>
</dbReference>
<feature type="transmembrane region" description="Helical" evidence="3">
    <location>
        <begin position="108"/>
        <end position="127"/>
    </location>
</feature>
<dbReference type="SMART" id="SM00267">
    <property type="entry name" value="GGDEF"/>
    <property type="match status" value="1"/>
</dbReference>
<dbReference type="PROSITE" id="PS50887">
    <property type="entry name" value="GGDEF"/>
    <property type="match status" value="1"/>
</dbReference>
<protein>
    <recommendedName>
        <fullName evidence="1">diguanylate cyclase</fullName>
        <ecNumber evidence="1">2.7.7.65</ecNumber>
    </recommendedName>
</protein>
<sequence>MTDSDVSIARATGFSECAIALRRALTTTPAGWLLAVWFCWDRVPSTAIFLWLGTAAALWGGSLLVLQQMIARGPKLELHRKRFHWIAGLDGLAWGLLTWFLIGHDPVLDAVLMALLCGVTSINAQVYGTYVSAYFGQIGVLWGVSVLGLMLVTGSQSAIDYAAGLSLFIALTAYYTRAISRRLLEGIRLLHANASLASQLRSALQKVELDAATDALTGQWNRRALDDFLKHQKTFSILMLDIDFFKRINDEFGHLVGDDVLRAFAQRLREFLRSGDFCARFGGEEFIVVLPETTLATAQEVAERIRKGVAELPLLHKPKVQATVSIGVATMAQGQSINALFAAADAAVYLAKNAGRNQVRSHVETVLPLQVSAV</sequence>